<reference evidence="1 2" key="1">
    <citation type="submission" date="2006-01" db="EMBL/GenBank/DDBJ databases">
        <authorList>
            <person name="Hagstrom A."/>
            <person name="Ferriera S."/>
            <person name="Johnson J."/>
            <person name="Kravitz S."/>
            <person name="Halpern A."/>
            <person name="Remington K."/>
            <person name="Beeson K."/>
            <person name="Tran B."/>
            <person name="Rogers Y.-H."/>
            <person name="Friedman R."/>
            <person name="Venter J.C."/>
        </authorList>
    </citation>
    <scope>NUCLEOTIDE SEQUENCE [LARGE SCALE GENOMIC DNA]</scope>
    <source>
        <strain evidence="1 2">SKA53</strain>
    </source>
</reference>
<dbReference type="Proteomes" id="UP000004507">
    <property type="component" value="Unassembled WGS sequence"/>
</dbReference>
<dbReference type="AlphaFoldDB" id="A3V702"/>
<name>A3V702_9RHOB</name>
<gene>
    <name evidence="1" type="ORF">SKA53_07931</name>
</gene>
<accession>A3V702</accession>
<dbReference type="HOGENOM" id="CLU_2807283_0_0_5"/>
<comment type="caution">
    <text evidence="1">The sequence shown here is derived from an EMBL/GenBank/DDBJ whole genome shotgun (WGS) entry which is preliminary data.</text>
</comment>
<organism evidence="1 2">
    <name type="scientific">Yoonia vestfoldensis SKA53</name>
    <dbReference type="NCBI Taxonomy" id="314232"/>
    <lineage>
        <taxon>Bacteria</taxon>
        <taxon>Pseudomonadati</taxon>
        <taxon>Pseudomonadota</taxon>
        <taxon>Alphaproteobacteria</taxon>
        <taxon>Rhodobacterales</taxon>
        <taxon>Paracoccaceae</taxon>
        <taxon>Yoonia</taxon>
    </lineage>
</organism>
<sequence length="67" mass="7594">MDGATHIPDTQCRRAALIERSSYLGNDGHRMAHLSITIIKFFFPHPNEFCVLICLSDGQKNDVQSYI</sequence>
<evidence type="ECO:0000313" key="2">
    <source>
        <dbReference type="Proteomes" id="UP000004507"/>
    </source>
</evidence>
<keyword evidence="2" id="KW-1185">Reference proteome</keyword>
<evidence type="ECO:0000313" key="1">
    <source>
        <dbReference type="EMBL" id="EAQ06018.1"/>
    </source>
</evidence>
<dbReference type="EMBL" id="AAMS01000006">
    <property type="protein sequence ID" value="EAQ06018.1"/>
    <property type="molecule type" value="Genomic_DNA"/>
</dbReference>
<protein>
    <submittedName>
        <fullName evidence="1">Uncharacterized protein</fullName>
    </submittedName>
</protein>
<proteinExistence type="predicted"/>